<name>A0A2G9TZ76_TELCI</name>
<accession>A0A2G9TZ76</accession>
<organism evidence="2 3">
    <name type="scientific">Teladorsagia circumcincta</name>
    <name type="common">Brown stomach worm</name>
    <name type="synonym">Ostertagia circumcincta</name>
    <dbReference type="NCBI Taxonomy" id="45464"/>
    <lineage>
        <taxon>Eukaryota</taxon>
        <taxon>Metazoa</taxon>
        <taxon>Ecdysozoa</taxon>
        <taxon>Nematoda</taxon>
        <taxon>Chromadorea</taxon>
        <taxon>Rhabditida</taxon>
        <taxon>Rhabditina</taxon>
        <taxon>Rhabditomorpha</taxon>
        <taxon>Strongyloidea</taxon>
        <taxon>Trichostrongylidae</taxon>
        <taxon>Teladorsagia</taxon>
    </lineage>
</organism>
<sequence>MRECGYYVFVWPKNKPQFLLKLDASITRFCQLISWTVVDSAPLYTKAAIEEFDANGHKESQSRQTISTISRQISNDTSNQTESDDTTRHRLPATKM</sequence>
<dbReference type="EMBL" id="KZ352003">
    <property type="protein sequence ID" value="PIO62530.1"/>
    <property type="molecule type" value="Genomic_DNA"/>
</dbReference>
<keyword evidence="3" id="KW-1185">Reference proteome</keyword>
<evidence type="ECO:0000313" key="2">
    <source>
        <dbReference type="EMBL" id="PIO62530.1"/>
    </source>
</evidence>
<evidence type="ECO:0000313" key="3">
    <source>
        <dbReference type="Proteomes" id="UP000230423"/>
    </source>
</evidence>
<reference evidence="2 3" key="1">
    <citation type="submission" date="2015-09" db="EMBL/GenBank/DDBJ databases">
        <title>Draft genome of the parasitic nematode Teladorsagia circumcincta isolate WARC Sus (inbred).</title>
        <authorList>
            <person name="Mitreva M."/>
        </authorList>
    </citation>
    <scope>NUCLEOTIDE SEQUENCE [LARGE SCALE GENOMIC DNA]</scope>
    <source>
        <strain evidence="2 3">S</strain>
    </source>
</reference>
<gene>
    <name evidence="2" type="ORF">TELCIR_15907</name>
</gene>
<protein>
    <submittedName>
        <fullName evidence="2">Uncharacterized protein</fullName>
    </submittedName>
</protein>
<feature type="region of interest" description="Disordered" evidence="1">
    <location>
        <begin position="54"/>
        <end position="96"/>
    </location>
</feature>
<feature type="compositionally biased region" description="Polar residues" evidence="1">
    <location>
        <begin position="62"/>
        <end position="81"/>
    </location>
</feature>
<dbReference type="AlphaFoldDB" id="A0A2G9TZ76"/>
<evidence type="ECO:0000256" key="1">
    <source>
        <dbReference type="SAM" id="MobiDB-lite"/>
    </source>
</evidence>
<proteinExistence type="predicted"/>
<dbReference type="Proteomes" id="UP000230423">
    <property type="component" value="Unassembled WGS sequence"/>
</dbReference>